<feature type="domain" description="Ataxin-10" evidence="4">
    <location>
        <begin position="485"/>
        <end position="581"/>
    </location>
</feature>
<dbReference type="AlphaFoldDB" id="F0ZUG2"/>
<dbReference type="EMBL" id="GL871194">
    <property type="protein sequence ID" value="EGC32408.1"/>
    <property type="molecule type" value="Genomic_DNA"/>
</dbReference>
<dbReference type="Gene3D" id="1.25.10.10">
    <property type="entry name" value="Leucine-rich Repeat Variant"/>
    <property type="match status" value="1"/>
</dbReference>
<dbReference type="VEuPathDB" id="AmoebaDB:DICPUDRAFT_89226"/>
<keyword evidence="1" id="KW-0132">Cell division</keyword>
<evidence type="ECO:0000313" key="5">
    <source>
        <dbReference type="EMBL" id="EGC32408.1"/>
    </source>
</evidence>
<evidence type="ECO:0000256" key="2">
    <source>
        <dbReference type="ARBA" id="ARBA00023306"/>
    </source>
</evidence>
<accession>F0ZUG2</accession>
<evidence type="ECO:0000256" key="1">
    <source>
        <dbReference type="ARBA" id="ARBA00022618"/>
    </source>
</evidence>
<dbReference type="PANTHER" id="PTHR13255:SF0">
    <property type="entry name" value="ATAXIN-10"/>
    <property type="match status" value="1"/>
</dbReference>
<proteinExistence type="predicted"/>
<dbReference type="KEGG" id="dpp:DICPUDRAFT_89226"/>
<sequence length="587" mass="68129">MINQITELLNLSKDFQIRKDVSKFKEFLNQLMGFIITNNNIKNEKLYKFNLLSIRFLRNLCANVNENQDIIVSNDLFINYLLQELIENSNTTLDNEIENNRKKNILVALQQLLINSIVQNENTQTLLWDHYKLFPNKLFLLINNNRNDCFKILPTNLMLIYNLILNSKERMKEISRSESENNNNNNNNIEFIKSILDLIKDEDNSNDEEYEDTLFHWIHLIFKLLFKNQQFIEIYKLLSTAEEIIEVVPNTDYDNLPTSGKTTSTASINDIDESIPKTKTKKYYKDGKTNRYQIKLLNLLDSTINDNEQKNVKEYIENNSIIDIKTCFYMLDELSILYNMDFSRKDLSGETQKTTTALNQFDFDAVFFFIKIFANITTYSDEMVHLQLTKYKTNDKNSATQEVDSMSRVLSETNQHDNAIDPSSTDKYDLNTLLRKKGLVGICIGSLHGNYDGSNTAPPSETDQDNTNIKTKGFNQSCESEDKGFKKEIIRILGNLAHKNFNNQNEIRELGGIELILNHCRFDIKNPYIKEWSVFAIRNLCEENQENQNVINNLKMEGIANQKELNDLGIEVGVENGAVKFKNAPKK</sequence>
<dbReference type="InterPro" id="IPR016024">
    <property type="entry name" value="ARM-type_fold"/>
</dbReference>
<dbReference type="GeneID" id="10508983"/>
<dbReference type="GO" id="GO:0005829">
    <property type="term" value="C:cytosol"/>
    <property type="evidence" value="ECO:0000318"/>
    <property type="project" value="GO_Central"/>
</dbReference>
<dbReference type="InterPro" id="IPR019156">
    <property type="entry name" value="Ataxin-10_domain"/>
</dbReference>
<keyword evidence="6" id="KW-1185">Reference proteome</keyword>
<organism evidence="5 6">
    <name type="scientific">Dictyostelium purpureum</name>
    <name type="common">Slime mold</name>
    <dbReference type="NCBI Taxonomy" id="5786"/>
    <lineage>
        <taxon>Eukaryota</taxon>
        <taxon>Amoebozoa</taxon>
        <taxon>Evosea</taxon>
        <taxon>Eumycetozoa</taxon>
        <taxon>Dictyostelia</taxon>
        <taxon>Dictyosteliales</taxon>
        <taxon>Dictyosteliaceae</taxon>
        <taxon>Dictyostelium</taxon>
    </lineage>
</organism>
<dbReference type="PANTHER" id="PTHR13255">
    <property type="entry name" value="ATAXIN-10"/>
    <property type="match status" value="1"/>
</dbReference>
<protein>
    <recommendedName>
        <fullName evidence="4">Ataxin-10 domain-containing protein</fullName>
    </recommendedName>
</protein>
<evidence type="ECO:0000256" key="3">
    <source>
        <dbReference type="SAM" id="MobiDB-lite"/>
    </source>
</evidence>
<evidence type="ECO:0000259" key="4">
    <source>
        <dbReference type="Pfam" id="PF09759"/>
    </source>
</evidence>
<reference evidence="6" key="1">
    <citation type="journal article" date="2011" name="Genome Biol.">
        <title>Comparative genomics of the social amoebae Dictyostelium discoideum and Dictyostelium purpureum.</title>
        <authorList>
            <consortium name="US DOE Joint Genome Institute (JGI-PGF)"/>
            <person name="Sucgang R."/>
            <person name="Kuo A."/>
            <person name="Tian X."/>
            <person name="Salerno W."/>
            <person name="Parikh A."/>
            <person name="Feasley C.L."/>
            <person name="Dalin E."/>
            <person name="Tu H."/>
            <person name="Huang E."/>
            <person name="Barry K."/>
            <person name="Lindquist E."/>
            <person name="Shapiro H."/>
            <person name="Bruce D."/>
            <person name="Schmutz J."/>
            <person name="Salamov A."/>
            <person name="Fey P."/>
            <person name="Gaudet P."/>
            <person name="Anjard C."/>
            <person name="Babu M.M."/>
            <person name="Basu S."/>
            <person name="Bushmanova Y."/>
            <person name="van der Wel H."/>
            <person name="Katoh-Kurasawa M."/>
            <person name="Dinh C."/>
            <person name="Coutinho P.M."/>
            <person name="Saito T."/>
            <person name="Elias M."/>
            <person name="Schaap P."/>
            <person name="Kay R.R."/>
            <person name="Henrissat B."/>
            <person name="Eichinger L."/>
            <person name="Rivero F."/>
            <person name="Putnam N.H."/>
            <person name="West C.M."/>
            <person name="Loomis W.F."/>
            <person name="Chisholm R.L."/>
            <person name="Shaulsky G."/>
            <person name="Strassmann J.E."/>
            <person name="Queller D.C."/>
            <person name="Kuspa A."/>
            <person name="Grigoriev I.V."/>
        </authorList>
    </citation>
    <scope>NUCLEOTIDE SEQUENCE [LARGE SCALE GENOMIC DNA]</scope>
    <source>
        <strain evidence="6">QSDP1</strain>
    </source>
</reference>
<dbReference type="InterPro" id="IPR011989">
    <property type="entry name" value="ARM-like"/>
</dbReference>
<dbReference type="InterPro" id="IPR051374">
    <property type="entry name" value="Ataxin-10/CTR86_families"/>
</dbReference>
<gene>
    <name evidence="5" type="ORF">DICPUDRAFT_89226</name>
</gene>
<dbReference type="GO" id="GO:0051301">
    <property type="term" value="P:cell division"/>
    <property type="evidence" value="ECO:0007669"/>
    <property type="project" value="UniProtKB-KW"/>
</dbReference>
<dbReference type="InParanoid" id="F0ZUG2"/>
<dbReference type="OrthoDB" id="379794at2759"/>
<dbReference type="eggNOG" id="KOG2676">
    <property type="taxonomic scope" value="Eukaryota"/>
</dbReference>
<dbReference type="Pfam" id="PF09759">
    <property type="entry name" value="Atx10homo_assoc"/>
    <property type="match status" value="1"/>
</dbReference>
<dbReference type="Proteomes" id="UP000001064">
    <property type="component" value="Unassembled WGS sequence"/>
</dbReference>
<dbReference type="OMA" id="FHWIHLI"/>
<feature type="region of interest" description="Disordered" evidence="3">
    <location>
        <begin position="453"/>
        <end position="475"/>
    </location>
</feature>
<keyword evidence="2" id="KW-0131">Cell cycle</keyword>
<dbReference type="RefSeq" id="XP_003291055.1">
    <property type="nucleotide sequence ID" value="XM_003291007.1"/>
</dbReference>
<evidence type="ECO:0000313" key="6">
    <source>
        <dbReference type="Proteomes" id="UP000001064"/>
    </source>
</evidence>
<dbReference type="FunCoup" id="F0ZUG2">
    <property type="interactions" value="78"/>
</dbReference>
<dbReference type="SUPFAM" id="SSF48371">
    <property type="entry name" value="ARM repeat"/>
    <property type="match status" value="2"/>
</dbReference>
<name>F0ZUG2_DICPU</name>